<reference evidence="2 3" key="1">
    <citation type="journal article" date="2023" name="Sci. Data">
        <title>Genome assembly of the Korean intertidal mud-creeper Batillaria attramentaria.</title>
        <authorList>
            <person name="Patra A.K."/>
            <person name="Ho P.T."/>
            <person name="Jun S."/>
            <person name="Lee S.J."/>
            <person name="Kim Y."/>
            <person name="Won Y.J."/>
        </authorList>
    </citation>
    <scope>NUCLEOTIDE SEQUENCE [LARGE SCALE GENOMIC DNA]</scope>
    <source>
        <strain evidence="2">Wonlab-2016</strain>
    </source>
</reference>
<feature type="region of interest" description="Disordered" evidence="1">
    <location>
        <begin position="309"/>
        <end position="336"/>
    </location>
</feature>
<dbReference type="Proteomes" id="UP001519460">
    <property type="component" value="Unassembled WGS sequence"/>
</dbReference>
<dbReference type="PANTHER" id="PTHR39369:SF6">
    <property type="entry name" value="LIN-24 (TWENTY-FOUR) LIKE"/>
    <property type="match status" value="1"/>
</dbReference>
<feature type="compositionally biased region" description="Low complexity" evidence="1">
    <location>
        <begin position="411"/>
        <end position="421"/>
    </location>
</feature>
<evidence type="ECO:0000256" key="1">
    <source>
        <dbReference type="SAM" id="MobiDB-lite"/>
    </source>
</evidence>
<comment type="caution">
    <text evidence="2">The sequence shown here is derived from an EMBL/GenBank/DDBJ whole genome shotgun (WGS) entry which is preliminary data.</text>
</comment>
<dbReference type="SUPFAM" id="SSF56973">
    <property type="entry name" value="Aerolisin/ETX pore-forming domain"/>
    <property type="match status" value="1"/>
</dbReference>
<dbReference type="AlphaFoldDB" id="A0ABD0J2W7"/>
<keyword evidence="3" id="KW-1185">Reference proteome</keyword>
<name>A0ABD0J2W7_9CAEN</name>
<gene>
    <name evidence="2" type="ORF">BaRGS_00039519</name>
</gene>
<dbReference type="CDD" id="cd20237">
    <property type="entry name" value="PFM_LIN24-like"/>
    <property type="match status" value="1"/>
</dbReference>
<protein>
    <submittedName>
        <fullName evidence="2">Uncharacterized protein</fullName>
    </submittedName>
</protein>
<dbReference type="Gene3D" id="2.170.15.10">
    <property type="entry name" value="Proaerolysin, chain A, domain 3"/>
    <property type="match status" value="1"/>
</dbReference>
<feature type="region of interest" description="Disordered" evidence="1">
    <location>
        <begin position="67"/>
        <end position="89"/>
    </location>
</feature>
<proteinExistence type="predicted"/>
<evidence type="ECO:0000313" key="2">
    <source>
        <dbReference type="EMBL" id="KAK7455070.1"/>
    </source>
</evidence>
<sequence length="444" mass="49279">MACCLRSRKDSQAPYIVDVEKIIRDYVWDAFKSSRPAWQQLCLRRKDFVIDVPMNYFHFDKIEQEIRRRQKPEQPPVQPQPSLAAHMKHMDQQAARSHMYSNSNVMALNTDFTNCTANPQTYKFRFEKTRKASLNVTFQRGFTVGGKVNLNIGLPKVTSDSRVSGDIDMRLTVNKSTGELIEETLTWEATSEIQVSANSNYTAKVVLSETPVSYNFMVLTRMSLPVSAAPCTVRRKNNESFSWTKVIEDLKDVFETYEQQRVVKINENVVKRNEVYAKFYTIDFKTTGIIEGVRLSDQKILLEGTDLGAARAPQTGGNPAAASRPGDSAAFTEENRYRDGSVTITASTIGRLSGAPQSITIPIIEEMPEDDGGVTGLERREDEVGHPPSHLTHARTSPSGAGGQVPPPRITTTAASSQASSPLSDTGSPDISECSRKSETITTV</sequence>
<evidence type="ECO:0000313" key="3">
    <source>
        <dbReference type="Proteomes" id="UP001519460"/>
    </source>
</evidence>
<dbReference type="PANTHER" id="PTHR39369">
    <property type="entry name" value="LIN-24 (TWENTY-FOUR) LIKE"/>
    <property type="match status" value="1"/>
</dbReference>
<organism evidence="2 3">
    <name type="scientific">Batillaria attramentaria</name>
    <dbReference type="NCBI Taxonomy" id="370345"/>
    <lineage>
        <taxon>Eukaryota</taxon>
        <taxon>Metazoa</taxon>
        <taxon>Spiralia</taxon>
        <taxon>Lophotrochozoa</taxon>
        <taxon>Mollusca</taxon>
        <taxon>Gastropoda</taxon>
        <taxon>Caenogastropoda</taxon>
        <taxon>Sorbeoconcha</taxon>
        <taxon>Cerithioidea</taxon>
        <taxon>Batillariidae</taxon>
        <taxon>Batillaria</taxon>
    </lineage>
</organism>
<dbReference type="EMBL" id="JACVVK020000696">
    <property type="protein sequence ID" value="KAK7455070.1"/>
    <property type="molecule type" value="Genomic_DNA"/>
</dbReference>
<accession>A0ABD0J2W7</accession>
<feature type="region of interest" description="Disordered" evidence="1">
    <location>
        <begin position="360"/>
        <end position="444"/>
    </location>
</feature>
<feature type="compositionally biased region" description="Basic and acidic residues" evidence="1">
    <location>
        <begin position="433"/>
        <end position="444"/>
    </location>
</feature>